<feature type="region of interest" description="Disordered" evidence="1">
    <location>
        <begin position="12"/>
        <end position="53"/>
    </location>
</feature>
<evidence type="ECO:0000313" key="2">
    <source>
        <dbReference type="EMBL" id="CAD9227610.1"/>
    </source>
</evidence>
<protein>
    <submittedName>
        <fullName evidence="2">Uncharacterized protein</fullName>
    </submittedName>
</protein>
<feature type="compositionally biased region" description="Basic and acidic residues" evidence="1">
    <location>
        <begin position="12"/>
        <end position="40"/>
    </location>
</feature>
<dbReference type="AlphaFoldDB" id="A0A6T6AYK8"/>
<evidence type="ECO:0000256" key="1">
    <source>
        <dbReference type="SAM" id="MobiDB-lite"/>
    </source>
</evidence>
<proteinExistence type="predicted"/>
<sequence>MRPPITTLAIHTWKEHGKPTPWRRDGSKTRELDSDEENVRSRASLSRPRCWPGSESTIHVGECVERKTQRSTSCYELPDRWKQASDGTLDHDSDRSIARGKAHVPELEAFWGARTLPGLTEALNEFDLDNISSSSQSEDRFSDGAEGLVPCASHGSRTAVRNSFRTSISLDDMRSWRKPGRVVMAVGNFSHVGSPILSSSSGRPVVVPTQPLPSPLGSMGTLEEGPRNVLCFHNRDELPRSVSVDMNLRSDRPRPTF</sequence>
<reference evidence="2" key="1">
    <citation type="submission" date="2021-01" db="EMBL/GenBank/DDBJ databases">
        <authorList>
            <person name="Corre E."/>
            <person name="Pelletier E."/>
            <person name="Niang G."/>
            <person name="Scheremetjew M."/>
            <person name="Finn R."/>
            <person name="Kale V."/>
            <person name="Holt S."/>
            <person name="Cochrane G."/>
            <person name="Meng A."/>
            <person name="Brown T."/>
            <person name="Cohen L."/>
        </authorList>
    </citation>
    <scope>NUCLEOTIDE SEQUENCE</scope>
    <source>
        <strain evidence="2">SAG 36.94</strain>
    </source>
</reference>
<gene>
    <name evidence="2" type="ORF">CCAE0312_LOCUS1645</name>
    <name evidence="3" type="ORF">CCAE0312_LOCUS1646</name>
</gene>
<accession>A0A6T6AYK8</accession>
<organism evidence="2">
    <name type="scientific">Compsopogon caeruleus</name>
    <dbReference type="NCBI Taxonomy" id="31354"/>
    <lineage>
        <taxon>Eukaryota</taxon>
        <taxon>Rhodophyta</taxon>
        <taxon>Compsopogonophyceae</taxon>
        <taxon>Compsopogonales</taxon>
        <taxon>Compsopogonaceae</taxon>
        <taxon>Compsopogon</taxon>
    </lineage>
</organism>
<dbReference type="EMBL" id="HBGH01003038">
    <property type="protein sequence ID" value="CAD9227610.1"/>
    <property type="molecule type" value="Transcribed_RNA"/>
</dbReference>
<dbReference type="EMBL" id="HBGH01003039">
    <property type="protein sequence ID" value="CAD9227616.1"/>
    <property type="molecule type" value="Transcribed_RNA"/>
</dbReference>
<name>A0A6T6AYK8_9RHOD</name>
<evidence type="ECO:0000313" key="3">
    <source>
        <dbReference type="EMBL" id="CAD9227616.1"/>
    </source>
</evidence>